<sequence>MSNLPHQVVRLALNFNLVSADLLSRALPLDFGPGLVFLEINYENLQKQKSPLEPRRPVSAYRIARELRLPYETGRRYVNQLVDVGWCERLDRGFIAAAQGPGEAAVSSTVPAVWEAVWHYVDALNRAGVEIPVGGFSSPFNVKSRVALEASLHFLNLLRIGCDVFGIDAHDALLMYAILTANTAHVTARLSAADLAADVGAPIPDSQRRPVSAYRLAQDLRAPYETIRRHVRRLVKAGLCVDAPDGGVIAPARAHDRPEIRQGVTAINAEVARFLKVIADITPLPLEEPQVEPVLRSA</sequence>
<protein>
    <recommendedName>
        <fullName evidence="3">MarR family transcriptional regulator</fullName>
    </recommendedName>
</protein>
<evidence type="ECO:0000313" key="2">
    <source>
        <dbReference type="Proteomes" id="UP001597216"/>
    </source>
</evidence>
<dbReference type="Proteomes" id="UP001597216">
    <property type="component" value="Unassembled WGS sequence"/>
</dbReference>
<evidence type="ECO:0000313" key="1">
    <source>
        <dbReference type="EMBL" id="MFD1189635.1"/>
    </source>
</evidence>
<accession>A0ABW3T1X2</accession>
<comment type="caution">
    <text evidence="1">The sequence shown here is derived from an EMBL/GenBank/DDBJ whole genome shotgun (WGS) entry which is preliminary data.</text>
</comment>
<proteinExistence type="predicted"/>
<organism evidence="1 2">
    <name type="scientific">Phenylobacterium conjunctum</name>
    <dbReference type="NCBI Taxonomy" id="1298959"/>
    <lineage>
        <taxon>Bacteria</taxon>
        <taxon>Pseudomonadati</taxon>
        <taxon>Pseudomonadota</taxon>
        <taxon>Alphaproteobacteria</taxon>
        <taxon>Caulobacterales</taxon>
        <taxon>Caulobacteraceae</taxon>
        <taxon>Phenylobacterium</taxon>
    </lineage>
</organism>
<dbReference type="EMBL" id="JBHTLQ010000005">
    <property type="protein sequence ID" value="MFD1189635.1"/>
    <property type="molecule type" value="Genomic_DNA"/>
</dbReference>
<gene>
    <name evidence="1" type="ORF">ACFQ27_03510</name>
</gene>
<dbReference type="RefSeq" id="WP_377352519.1">
    <property type="nucleotide sequence ID" value="NZ_JBHTLQ010000005.1"/>
</dbReference>
<evidence type="ECO:0008006" key="3">
    <source>
        <dbReference type="Google" id="ProtNLM"/>
    </source>
</evidence>
<name>A0ABW3T1X2_9CAUL</name>
<reference evidence="2" key="1">
    <citation type="journal article" date="2019" name="Int. J. Syst. Evol. Microbiol.">
        <title>The Global Catalogue of Microorganisms (GCM) 10K type strain sequencing project: providing services to taxonomists for standard genome sequencing and annotation.</title>
        <authorList>
            <consortium name="The Broad Institute Genomics Platform"/>
            <consortium name="The Broad Institute Genome Sequencing Center for Infectious Disease"/>
            <person name="Wu L."/>
            <person name="Ma J."/>
        </authorList>
    </citation>
    <scope>NUCLEOTIDE SEQUENCE [LARGE SCALE GENOMIC DNA]</scope>
    <source>
        <strain evidence="2">CCUG 55074</strain>
    </source>
</reference>
<keyword evidence="2" id="KW-1185">Reference proteome</keyword>